<dbReference type="GO" id="GO:0051537">
    <property type="term" value="F:2 iron, 2 sulfur cluster binding"/>
    <property type="evidence" value="ECO:0007669"/>
    <property type="project" value="InterPro"/>
</dbReference>
<dbReference type="AlphaFoldDB" id="A0A7U4J946"/>
<feature type="domain" description="2Fe-2S ferredoxin-type" evidence="1">
    <location>
        <begin position="19"/>
        <end position="106"/>
    </location>
</feature>
<dbReference type="InterPro" id="IPR001041">
    <property type="entry name" value="2Fe-2S_ferredoxin-type"/>
</dbReference>
<protein>
    <recommendedName>
        <fullName evidence="1">2Fe-2S ferredoxin-type domain-containing protein</fullName>
    </recommendedName>
</protein>
<dbReference type="InterPro" id="IPR006058">
    <property type="entry name" value="2Fe2S_fd_BS"/>
</dbReference>
<evidence type="ECO:0000259" key="1">
    <source>
        <dbReference type="PROSITE" id="PS51085"/>
    </source>
</evidence>
<reference evidence="2 3" key="1">
    <citation type="journal article" date="2015" name="Int. J. Syst. Evol. Microbiol.">
        <title>Sphingomonas hengshuiensis sp. nov., isolated from lake wetland.</title>
        <authorList>
            <person name="Wei S."/>
            <person name="Wang T."/>
            <person name="Liu H."/>
            <person name="Zhang C."/>
            <person name="Guo J."/>
            <person name="Wang Q."/>
            <person name="Liang K."/>
            <person name="Zhang Z."/>
        </authorList>
    </citation>
    <scope>NUCLEOTIDE SEQUENCE [LARGE SCALE GENOMIC DNA]</scope>
    <source>
        <strain evidence="2 3">WHSC-8</strain>
    </source>
</reference>
<dbReference type="KEGG" id="sphi:TS85_13180"/>
<dbReference type="CDD" id="cd00207">
    <property type="entry name" value="fer2"/>
    <property type="match status" value="1"/>
</dbReference>
<dbReference type="Proteomes" id="UP000032300">
    <property type="component" value="Chromosome"/>
</dbReference>
<dbReference type="EMBL" id="CP010836">
    <property type="protein sequence ID" value="AJP72525.1"/>
    <property type="molecule type" value="Genomic_DNA"/>
</dbReference>
<sequence length="106" mass="10871">MNGQGKQNAYIAMTQMTDGSIIVELARSGLTLTVPPGESILDAVRAAGIAATSNCEQGTCGACEVTVLAGVPDHFDAVLSPKDRAAGKTMMICCSGALSERLVLDL</sequence>
<dbReference type="Gene3D" id="3.10.20.30">
    <property type="match status" value="1"/>
</dbReference>
<proteinExistence type="predicted"/>
<evidence type="ECO:0000313" key="3">
    <source>
        <dbReference type="Proteomes" id="UP000032300"/>
    </source>
</evidence>
<dbReference type="PROSITE" id="PS51085">
    <property type="entry name" value="2FE2S_FER_2"/>
    <property type="match status" value="1"/>
</dbReference>
<name>A0A7U4J946_9SPHN</name>
<gene>
    <name evidence="2" type="ORF">TS85_13180</name>
</gene>
<dbReference type="SUPFAM" id="SSF54292">
    <property type="entry name" value="2Fe-2S ferredoxin-like"/>
    <property type="match status" value="1"/>
</dbReference>
<dbReference type="InterPro" id="IPR012675">
    <property type="entry name" value="Beta-grasp_dom_sf"/>
</dbReference>
<evidence type="ECO:0000313" key="2">
    <source>
        <dbReference type="EMBL" id="AJP72525.1"/>
    </source>
</evidence>
<dbReference type="Pfam" id="PF00111">
    <property type="entry name" value="Fer2"/>
    <property type="match status" value="1"/>
</dbReference>
<keyword evidence="3" id="KW-1185">Reference proteome</keyword>
<dbReference type="InterPro" id="IPR036010">
    <property type="entry name" value="2Fe-2S_ferredoxin-like_sf"/>
</dbReference>
<reference evidence="2 3" key="2">
    <citation type="submission" date="2015-02" db="EMBL/GenBank/DDBJ databases">
        <title>The complete genome of Sphingomonas hengshuiensis sp. WHSC-8 isolated from soil of Hengshui Lake.</title>
        <authorList>
            <person name="Wei S."/>
            <person name="Guo J."/>
            <person name="Su C."/>
            <person name="Wu R."/>
            <person name="Zhang Z."/>
            <person name="Liang K."/>
            <person name="Li H."/>
            <person name="Wang T."/>
            <person name="Liu H."/>
            <person name="Zhang C."/>
            <person name="Li Z."/>
            <person name="Wang Q."/>
            <person name="Meng J."/>
        </authorList>
    </citation>
    <scope>NUCLEOTIDE SEQUENCE [LARGE SCALE GENOMIC DNA]</scope>
    <source>
        <strain evidence="2 3">WHSC-8</strain>
    </source>
</reference>
<dbReference type="PROSITE" id="PS00197">
    <property type="entry name" value="2FE2S_FER_1"/>
    <property type="match status" value="1"/>
</dbReference>
<organism evidence="2 3">
    <name type="scientific">Sphingomonas hengshuiensis</name>
    <dbReference type="NCBI Taxonomy" id="1609977"/>
    <lineage>
        <taxon>Bacteria</taxon>
        <taxon>Pseudomonadati</taxon>
        <taxon>Pseudomonadota</taxon>
        <taxon>Alphaproteobacteria</taxon>
        <taxon>Sphingomonadales</taxon>
        <taxon>Sphingomonadaceae</taxon>
        <taxon>Sphingomonas</taxon>
    </lineage>
</organism>
<accession>A0A7U4J946</accession>